<dbReference type="InterPro" id="IPR001375">
    <property type="entry name" value="Peptidase_S9_cat"/>
</dbReference>
<sequence>MNILRTRFKKDIVCEFIPPASVRKRGLRRDKPALPKSKVIIFCGGMPGLPRFPEVLEFWSKKGFWVFFPRYRGTWESDGEFLKESPEKDILDVIDEIPKGFTALWSGLSYKLSAKSYKLFIFGGSFGGPAAILCSRDKRVTKAVAFAPVIDWEAPSEEEPMDKLGAFIPKGFGNGYRFSPKNWKRLSENKFYSPIKEADSIDGKKLLIFHAKDDESCHYPATKTFAEKTGAKLITLRTGGHFGISKSIEPSFYKHIKKFLSC</sequence>
<gene>
    <name evidence="2" type="ORF">COV91_03175</name>
</gene>
<comment type="caution">
    <text evidence="2">The sequence shown here is derived from an EMBL/GenBank/DDBJ whole genome shotgun (WGS) entry which is preliminary data.</text>
</comment>
<evidence type="ECO:0000313" key="2">
    <source>
        <dbReference type="EMBL" id="PIQ68616.1"/>
    </source>
</evidence>
<dbReference type="GO" id="GO:0008236">
    <property type="term" value="F:serine-type peptidase activity"/>
    <property type="evidence" value="ECO:0007669"/>
    <property type="project" value="InterPro"/>
</dbReference>
<dbReference type="SUPFAM" id="SSF53474">
    <property type="entry name" value="alpha/beta-Hydrolases"/>
    <property type="match status" value="1"/>
</dbReference>
<reference evidence="2 3" key="1">
    <citation type="submission" date="2017-09" db="EMBL/GenBank/DDBJ databases">
        <title>Depth-based differentiation of microbial function through sediment-hosted aquifers and enrichment of novel symbionts in the deep terrestrial subsurface.</title>
        <authorList>
            <person name="Probst A.J."/>
            <person name="Ladd B."/>
            <person name="Jarett J.K."/>
            <person name="Geller-Mcgrath D.E."/>
            <person name="Sieber C.M."/>
            <person name="Emerson J.B."/>
            <person name="Anantharaman K."/>
            <person name="Thomas B.C."/>
            <person name="Malmstrom R."/>
            <person name="Stieglmeier M."/>
            <person name="Klingl A."/>
            <person name="Woyke T."/>
            <person name="Ryan C.M."/>
            <person name="Banfield J.F."/>
        </authorList>
    </citation>
    <scope>NUCLEOTIDE SEQUENCE [LARGE SCALE GENOMIC DNA]</scope>
    <source>
        <strain evidence="2">CG11_big_fil_rev_8_21_14_0_20_46_11</strain>
    </source>
</reference>
<accession>A0A2H0KBI9</accession>
<protein>
    <recommendedName>
        <fullName evidence="1">Peptidase S9 prolyl oligopeptidase catalytic domain-containing protein</fullName>
    </recommendedName>
</protein>
<evidence type="ECO:0000313" key="3">
    <source>
        <dbReference type="Proteomes" id="UP000229342"/>
    </source>
</evidence>
<evidence type="ECO:0000259" key="1">
    <source>
        <dbReference type="Pfam" id="PF00326"/>
    </source>
</evidence>
<dbReference type="InterPro" id="IPR029058">
    <property type="entry name" value="AB_hydrolase_fold"/>
</dbReference>
<organism evidence="2 3">
    <name type="scientific">Candidatus Taylorbacteria bacterium CG11_big_fil_rev_8_21_14_0_20_46_11</name>
    <dbReference type="NCBI Taxonomy" id="1975025"/>
    <lineage>
        <taxon>Bacteria</taxon>
        <taxon>Candidatus Tayloriibacteriota</taxon>
    </lineage>
</organism>
<dbReference type="AlphaFoldDB" id="A0A2H0KBI9"/>
<dbReference type="EMBL" id="PCVG01000040">
    <property type="protein sequence ID" value="PIQ68616.1"/>
    <property type="molecule type" value="Genomic_DNA"/>
</dbReference>
<dbReference type="Gene3D" id="3.40.50.1820">
    <property type="entry name" value="alpha/beta hydrolase"/>
    <property type="match status" value="1"/>
</dbReference>
<proteinExistence type="predicted"/>
<dbReference type="GO" id="GO:0006508">
    <property type="term" value="P:proteolysis"/>
    <property type="evidence" value="ECO:0007669"/>
    <property type="project" value="InterPro"/>
</dbReference>
<feature type="domain" description="Peptidase S9 prolyl oligopeptidase catalytic" evidence="1">
    <location>
        <begin position="52"/>
        <end position="260"/>
    </location>
</feature>
<dbReference type="Proteomes" id="UP000229342">
    <property type="component" value="Unassembled WGS sequence"/>
</dbReference>
<name>A0A2H0KBI9_9BACT</name>
<dbReference type="Pfam" id="PF00326">
    <property type="entry name" value="Peptidase_S9"/>
    <property type="match status" value="1"/>
</dbReference>